<protein>
    <recommendedName>
        <fullName evidence="3">DUF4907 domain-containing protein</fullName>
    </recommendedName>
</protein>
<reference evidence="1" key="1">
    <citation type="submission" date="2020-08" db="EMBL/GenBank/DDBJ databases">
        <title>Genomic Encyclopedia of Type Strains, Phase IV (KMG-IV): sequencing the most valuable type-strain genomes for metagenomic binning, comparative biology and taxonomic classification.</title>
        <authorList>
            <person name="Goeker M."/>
        </authorList>
    </citation>
    <scope>NUCLEOTIDE SEQUENCE [LARGE SCALE GENOMIC DNA]</scope>
    <source>
        <strain evidence="1">DSM 105720</strain>
    </source>
</reference>
<proteinExistence type="predicted"/>
<organism evidence="1 2">
    <name type="scientific">Bacteroides reticulotermitis</name>
    <dbReference type="NCBI Taxonomy" id="1133319"/>
    <lineage>
        <taxon>Bacteria</taxon>
        <taxon>Pseudomonadati</taxon>
        <taxon>Bacteroidota</taxon>
        <taxon>Bacteroidia</taxon>
        <taxon>Bacteroidales</taxon>
        <taxon>Bacteroidaceae</taxon>
        <taxon>Bacteroides</taxon>
    </lineage>
</organism>
<evidence type="ECO:0000313" key="2">
    <source>
        <dbReference type="Proteomes" id="UP000560658"/>
    </source>
</evidence>
<dbReference type="AlphaFoldDB" id="A0A840CVU2"/>
<dbReference type="RefSeq" id="WP_081741248.1">
    <property type="nucleotide sequence ID" value="NZ_JACIER010000004.1"/>
</dbReference>
<comment type="caution">
    <text evidence="1">The sequence shown here is derived from an EMBL/GenBank/DDBJ whole genome shotgun (WGS) entry which is preliminary data.</text>
</comment>
<evidence type="ECO:0000313" key="1">
    <source>
        <dbReference type="EMBL" id="MBB4043446.1"/>
    </source>
</evidence>
<sequence length="110" mass="12328">MKRNKIALLAFFLICVCILVLCVADSKQDLKPESYRLEVVQVKPNGYGYHILRDDKLLINQPFIPAVSGKKAFSRAEDAKRVGTLVMKRLNAGDNFAVSQKDLLEQGVSF</sequence>
<keyword evidence="2" id="KW-1185">Reference proteome</keyword>
<name>A0A840CVU2_9BACE</name>
<dbReference type="EMBL" id="JACIER010000004">
    <property type="protein sequence ID" value="MBB4043446.1"/>
    <property type="molecule type" value="Genomic_DNA"/>
</dbReference>
<gene>
    <name evidence="1" type="ORF">GGR06_001228</name>
</gene>
<dbReference type="Proteomes" id="UP000560658">
    <property type="component" value="Unassembled WGS sequence"/>
</dbReference>
<evidence type="ECO:0008006" key="3">
    <source>
        <dbReference type="Google" id="ProtNLM"/>
    </source>
</evidence>
<dbReference type="Pfam" id="PF16250">
    <property type="entry name" value="DUF4907"/>
    <property type="match status" value="1"/>
</dbReference>
<dbReference type="InterPro" id="IPR032593">
    <property type="entry name" value="DUF4907"/>
</dbReference>
<accession>A0A840CVU2</accession>